<dbReference type="EMBL" id="BAFK01000005">
    <property type="protein sequence ID" value="GAB58299.1"/>
    <property type="molecule type" value="Genomic_DNA"/>
</dbReference>
<keyword evidence="5" id="KW-1185">Reference proteome</keyword>
<evidence type="ECO:0000256" key="1">
    <source>
        <dbReference type="ARBA" id="ARBA00004453"/>
    </source>
</evidence>
<dbReference type="InterPro" id="IPR007358">
    <property type="entry name" value="Nucleoid_associated_NdpA"/>
</dbReference>
<dbReference type="RefSeq" id="WP_008219856.1">
    <property type="nucleotide sequence ID" value="NZ_BAFK01000005.1"/>
</dbReference>
<evidence type="ECO:0000256" key="3">
    <source>
        <dbReference type="ARBA" id="ARBA00022490"/>
    </source>
</evidence>
<dbReference type="Pfam" id="PF04245">
    <property type="entry name" value="NA37"/>
    <property type="match status" value="1"/>
</dbReference>
<sequence>MELICAVIHELVKEPARDDSPAVEAHYIEAETLLDVTSEPTYELVKSIQSLYGTKGNASSKGTFDTDGAYTFPSQFLDFVDSIGNDDAFLTLTNSAMVNLVEKSGDQNFATGGYVVFAYYQQSGHGYVLAAMVKKKDGISLVNLEPTVIQEVDLSKIHQAIRINISAFMDARESQELGDPINGAYLTFISPKSNKSASGYFISAFGCTNAIESATSTKNAIEAVKQFFERDERLEHLANNAHDRVVELLEDVLSRDDKICSIDDINHVVNSLIPVELAEEFNDTFVHFANNPPFNVPESFYTHSGELRKAKKVLLKDSSGSWSLNFEKRVFGTDSSADIQFCPDDGGGYITIRNLSDKIRTKIEEVLREREN</sequence>
<dbReference type="PANTHER" id="PTHR38772">
    <property type="match status" value="1"/>
</dbReference>
<name>I1DW71_9GAMM</name>
<comment type="subcellular location">
    <subcellularLocation>
        <location evidence="1">Cytoplasm</location>
        <location evidence="1">Nucleoid</location>
    </subcellularLocation>
</comment>
<dbReference type="PANTHER" id="PTHR38772:SF1">
    <property type="entry name" value="NUCLEOID-ASSOCIATED PROTEIN YEJK"/>
    <property type="match status" value="1"/>
</dbReference>
<protein>
    <recommendedName>
        <fullName evidence="6">Nucleoid-associated protein</fullName>
    </recommendedName>
</protein>
<organism evidence="4 5">
    <name type="scientific">Rheinheimera nanhaiensis E407-8</name>
    <dbReference type="NCBI Taxonomy" id="562729"/>
    <lineage>
        <taxon>Bacteria</taxon>
        <taxon>Pseudomonadati</taxon>
        <taxon>Pseudomonadota</taxon>
        <taxon>Gammaproteobacteria</taxon>
        <taxon>Chromatiales</taxon>
        <taxon>Chromatiaceae</taxon>
        <taxon>Rheinheimera</taxon>
    </lineage>
</organism>
<evidence type="ECO:0000313" key="4">
    <source>
        <dbReference type="EMBL" id="GAB58299.1"/>
    </source>
</evidence>
<accession>I1DW71</accession>
<dbReference type="AlphaFoldDB" id="I1DW71"/>
<dbReference type="GO" id="GO:0003727">
    <property type="term" value="F:single-stranded RNA binding"/>
    <property type="evidence" value="ECO:0007669"/>
    <property type="project" value="TreeGrafter"/>
</dbReference>
<dbReference type="GO" id="GO:0043590">
    <property type="term" value="C:bacterial nucleoid"/>
    <property type="evidence" value="ECO:0007669"/>
    <property type="project" value="TreeGrafter"/>
</dbReference>
<dbReference type="OrthoDB" id="9131762at2"/>
<proteinExistence type="inferred from homology"/>
<dbReference type="Proteomes" id="UP000004374">
    <property type="component" value="Unassembled WGS sequence"/>
</dbReference>
<keyword evidence="3" id="KW-0963">Cytoplasm</keyword>
<evidence type="ECO:0008006" key="6">
    <source>
        <dbReference type="Google" id="ProtNLM"/>
    </source>
</evidence>
<reference evidence="4 5" key="1">
    <citation type="journal article" date="2012" name="J. Bacteriol.">
        <title>Genome Sequence of the Protease-Producing Bacterium Rheinheimera nanhaiensis E407-8T, Isolated from Deep-Sea Sediment of the South China Sea.</title>
        <authorList>
            <person name="Zhang X.-Y."/>
            <person name="Zhang Y.-J."/>
            <person name="Qin Q.-L."/>
            <person name="Xie B.-B."/>
            <person name="Chen X.-L."/>
            <person name="Zhou B.-C."/>
            <person name="Zhang Y.-Z."/>
        </authorList>
    </citation>
    <scope>NUCLEOTIDE SEQUENCE [LARGE SCALE GENOMIC DNA]</scope>
    <source>
        <strain evidence="4 5">E407-8</strain>
    </source>
</reference>
<gene>
    <name evidence="4" type="ORF">RNAN_1270</name>
</gene>
<dbReference type="GO" id="GO:0003690">
    <property type="term" value="F:double-stranded DNA binding"/>
    <property type="evidence" value="ECO:0007669"/>
    <property type="project" value="TreeGrafter"/>
</dbReference>
<evidence type="ECO:0000313" key="5">
    <source>
        <dbReference type="Proteomes" id="UP000004374"/>
    </source>
</evidence>
<comment type="caution">
    <text evidence="4">The sequence shown here is derived from an EMBL/GenBank/DDBJ whole genome shotgun (WGS) entry which is preliminary data.</text>
</comment>
<evidence type="ECO:0000256" key="2">
    <source>
        <dbReference type="ARBA" id="ARBA00009035"/>
    </source>
</evidence>
<dbReference type="STRING" id="562729.RNAN_1270"/>
<comment type="similarity">
    <text evidence="2">Belongs to the YejK family.</text>
</comment>